<comment type="function">
    <text evidence="1">Required for the export of heme to the periplasm for the biogenesis of c-type cytochromes.</text>
</comment>
<feature type="domain" description="Cytochrome c assembly protein" evidence="10">
    <location>
        <begin position="38"/>
        <end position="198"/>
    </location>
</feature>
<keyword evidence="12" id="KW-1185">Reference proteome</keyword>
<evidence type="ECO:0000256" key="9">
    <source>
        <dbReference type="SAM" id="Phobius"/>
    </source>
</evidence>
<dbReference type="EMBL" id="JAQNDK010000003">
    <property type="protein sequence ID" value="MDC0681003.1"/>
    <property type="molecule type" value="Genomic_DNA"/>
</dbReference>
<evidence type="ECO:0000313" key="11">
    <source>
        <dbReference type="EMBL" id="MDC0681003.1"/>
    </source>
</evidence>
<evidence type="ECO:0000256" key="7">
    <source>
        <dbReference type="ARBA" id="ARBA00022989"/>
    </source>
</evidence>
<comment type="similarity">
    <text evidence="3">Belongs to the CcmC/CycZ/HelC family.</text>
</comment>
<comment type="subcellular location">
    <subcellularLocation>
        <location evidence="2">Membrane</location>
        <topology evidence="2">Multi-pass membrane protein</topology>
    </subcellularLocation>
</comment>
<feature type="transmembrane region" description="Helical" evidence="9">
    <location>
        <begin position="111"/>
        <end position="131"/>
    </location>
</feature>
<comment type="caution">
    <text evidence="11">The sequence shown here is derived from an EMBL/GenBank/DDBJ whole genome shotgun (WGS) entry which is preliminary data.</text>
</comment>
<feature type="transmembrane region" description="Helical" evidence="9">
    <location>
        <begin position="36"/>
        <end position="61"/>
    </location>
</feature>
<dbReference type="Proteomes" id="UP001217485">
    <property type="component" value="Unassembled WGS sequence"/>
</dbReference>
<sequence>MGANVNVERAPHKVALAASGDAARRAASGASAGASIAFYVLLAASALAIIGTLHFVAYVVPTEATMGIVQKIFYFHAPAGYAMYIGATVCFIGSAGYLARGTQRWDSLAKAGAEVAVAMGLIVLVTGPLWAAKAWGVYWTWDPRLTTSLLSVLIYIAYVVLRAFTGDSDAERKFAAALGVLGAANLPIIHYSVKMWGGNHPTVITGKGGGLGHPDMKMALGFGFLSFTLLTLALVWARYRVDLASARLAEIEQEALEAGIGED</sequence>
<organism evidence="11 12">
    <name type="scientific">Sorangium atrum</name>
    <dbReference type="NCBI Taxonomy" id="2995308"/>
    <lineage>
        <taxon>Bacteria</taxon>
        <taxon>Pseudomonadati</taxon>
        <taxon>Myxococcota</taxon>
        <taxon>Polyangia</taxon>
        <taxon>Polyangiales</taxon>
        <taxon>Polyangiaceae</taxon>
        <taxon>Sorangium</taxon>
    </lineage>
</organism>
<evidence type="ECO:0000313" key="12">
    <source>
        <dbReference type="Proteomes" id="UP001217485"/>
    </source>
</evidence>
<evidence type="ECO:0000256" key="1">
    <source>
        <dbReference type="ARBA" id="ARBA00002442"/>
    </source>
</evidence>
<evidence type="ECO:0000256" key="5">
    <source>
        <dbReference type="ARBA" id="ARBA00022692"/>
    </source>
</evidence>
<feature type="transmembrane region" description="Helical" evidence="9">
    <location>
        <begin position="173"/>
        <end position="193"/>
    </location>
</feature>
<name>A0ABT5C4X7_9BACT</name>
<accession>A0ABT5C4X7</accession>
<keyword evidence="8 9" id="KW-0472">Membrane</keyword>
<evidence type="ECO:0000256" key="3">
    <source>
        <dbReference type="ARBA" id="ARBA00005840"/>
    </source>
</evidence>
<evidence type="ECO:0000256" key="2">
    <source>
        <dbReference type="ARBA" id="ARBA00004141"/>
    </source>
</evidence>
<feature type="transmembrane region" description="Helical" evidence="9">
    <location>
        <begin position="81"/>
        <end position="99"/>
    </location>
</feature>
<dbReference type="PRINTS" id="PR01386">
    <property type="entry name" value="CCMCBIOGNSIS"/>
</dbReference>
<protein>
    <recommendedName>
        <fullName evidence="4">Heme exporter protein C</fullName>
    </recommendedName>
</protein>
<keyword evidence="7 9" id="KW-1133">Transmembrane helix</keyword>
<dbReference type="Pfam" id="PF01578">
    <property type="entry name" value="Cytochrom_C_asm"/>
    <property type="match status" value="1"/>
</dbReference>
<evidence type="ECO:0000256" key="8">
    <source>
        <dbReference type="ARBA" id="ARBA00023136"/>
    </source>
</evidence>
<dbReference type="PANTHER" id="PTHR30071">
    <property type="entry name" value="HEME EXPORTER PROTEIN C"/>
    <property type="match status" value="1"/>
</dbReference>
<feature type="transmembrane region" description="Helical" evidence="9">
    <location>
        <begin position="218"/>
        <end position="237"/>
    </location>
</feature>
<dbReference type="InterPro" id="IPR045062">
    <property type="entry name" value="Cyt_c_biogenesis_CcsA/CcmC"/>
</dbReference>
<keyword evidence="5 9" id="KW-0812">Transmembrane</keyword>
<gene>
    <name evidence="11" type="primary">ccsA</name>
    <name evidence="11" type="ORF">POL72_24910</name>
</gene>
<reference evidence="11 12" key="1">
    <citation type="submission" date="2023-01" db="EMBL/GenBank/DDBJ databases">
        <title>Minimal conservation of predation-associated metabolite biosynthetic gene clusters underscores biosynthetic potential of Myxococcota including descriptions for ten novel species: Archangium lansinium sp. nov., Myxococcus landrumus sp. nov., Nannocystis bai.</title>
        <authorList>
            <person name="Ahearne A."/>
            <person name="Stevens C."/>
            <person name="Dowd S."/>
        </authorList>
    </citation>
    <scope>NUCLEOTIDE SEQUENCE [LARGE SCALE GENOMIC DNA]</scope>
    <source>
        <strain evidence="11 12">WIWO2</strain>
    </source>
</reference>
<dbReference type="RefSeq" id="WP_272098056.1">
    <property type="nucleotide sequence ID" value="NZ_JAQNDK010000003.1"/>
</dbReference>
<evidence type="ECO:0000256" key="6">
    <source>
        <dbReference type="ARBA" id="ARBA00022748"/>
    </source>
</evidence>
<keyword evidence="6" id="KW-0201">Cytochrome c-type biogenesis</keyword>
<evidence type="ECO:0000256" key="4">
    <source>
        <dbReference type="ARBA" id="ARBA00016463"/>
    </source>
</evidence>
<dbReference type="InterPro" id="IPR002541">
    <property type="entry name" value="Cyt_c_assembly"/>
</dbReference>
<proteinExistence type="inferred from homology"/>
<dbReference type="InterPro" id="IPR003557">
    <property type="entry name" value="Cyt_c_biogenesis_CcmC"/>
</dbReference>
<feature type="transmembrane region" description="Helical" evidence="9">
    <location>
        <begin position="143"/>
        <end position="161"/>
    </location>
</feature>
<dbReference type="PANTHER" id="PTHR30071:SF1">
    <property type="entry name" value="CYTOCHROME B_B6 PROTEIN-RELATED"/>
    <property type="match status" value="1"/>
</dbReference>
<evidence type="ECO:0000259" key="10">
    <source>
        <dbReference type="Pfam" id="PF01578"/>
    </source>
</evidence>